<dbReference type="AlphaFoldDB" id="A0A084JDM8"/>
<evidence type="ECO:0000313" key="3">
    <source>
        <dbReference type="EMBL" id="KEZ87062.1"/>
    </source>
</evidence>
<sequence>MKPYEKLAKFYKKGWGKDSIKYCDLIYNVINIYNLNINSVLDVACGTGLLASKLYNENFEVSGIDISEDMINIAKETTTGIEFAVADMVNFTLNKKFQLITCAFDALNYLVTDSDMKRTLKNIFLHLEDNGIFIFDINTPVLYEERHFGIIDRNFDNIEFKQILEYDKVSKIGKTVFDFGDNQCETHIQRAYTVEEMDAFLLISGFEIMNRYKDFRLSPIDDKAYKIFYVVKRINS</sequence>
<dbReference type="STRING" id="318464.IO99_07395"/>
<dbReference type="EMBL" id="JPMD01000015">
    <property type="protein sequence ID" value="KEZ87062.1"/>
    <property type="molecule type" value="Genomic_DNA"/>
</dbReference>
<organism evidence="3 4">
    <name type="scientific">Clostridium sulfidigenes</name>
    <dbReference type="NCBI Taxonomy" id="318464"/>
    <lineage>
        <taxon>Bacteria</taxon>
        <taxon>Bacillati</taxon>
        <taxon>Bacillota</taxon>
        <taxon>Clostridia</taxon>
        <taxon>Eubacteriales</taxon>
        <taxon>Clostridiaceae</taxon>
        <taxon>Clostridium</taxon>
    </lineage>
</organism>
<dbReference type="InterPro" id="IPR041698">
    <property type="entry name" value="Methyltransf_25"/>
</dbReference>
<feature type="domain" description="Methyltransferase" evidence="2">
    <location>
        <begin position="40"/>
        <end position="131"/>
    </location>
</feature>
<dbReference type="InterPro" id="IPR029063">
    <property type="entry name" value="SAM-dependent_MTases_sf"/>
</dbReference>
<comment type="caution">
    <text evidence="3">The sequence shown here is derived from an EMBL/GenBank/DDBJ whole genome shotgun (WGS) entry which is preliminary data.</text>
</comment>
<proteinExistence type="predicted"/>
<gene>
    <name evidence="3" type="ORF">IO99_07395</name>
</gene>
<dbReference type="GO" id="GO:0016740">
    <property type="term" value="F:transferase activity"/>
    <property type="evidence" value="ECO:0007669"/>
    <property type="project" value="UniProtKB-KW"/>
</dbReference>
<dbReference type="PANTHER" id="PTHR43861:SF6">
    <property type="entry name" value="METHYLTRANSFERASE TYPE 11"/>
    <property type="match status" value="1"/>
</dbReference>
<evidence type="ECO:0000259" key="2">
    <source>
        <dbReference type="Pfam" id="PF13649"/>
    </source>
</evidence>
<reference evidence="3 4" key="1">
    <citation type="submission" date="2014-07" db="EMBL/GenBank/DDBJ databases">
        <title>Draft genome of Clostridium sulfidigenes 113A isolated from sediments associated with methane hydrate from Krishna Godavari basin.</title>
        <authorList>
            <person name="Honkalas V.S."/>
            <person name="Dabir A.P."/>
            <person name="Arora P."/>
            <person name="Dhakephalkar P.K."/>
        </authorList>
    </citation>
    <scope>NUCLEOTIDE SEQUENCE [LARGE SCALE GENOMIC DNA]</scope>
    <source>
        <strain evidence="3 4">113A</strain>
    </source>
</reference>
<keyword evidence="4" id="KW-1185">Reference proteome</keyword>
<name>A0A084JDM8_9CLOT</name>
<accession>A0A084JDM8</accession>
<evidence type="ECO:0000256" key="1">
    <source>
        <dbReference type="ARBA" id="ARBA00022679"/>
    </source>
</evidence>
<dbReference type="Pfam" id="PF13649">
    <property type="entry name" value="Methyltransf_25"/>
    <property type="match status" value="1"/>
</dbReference>
<dbReference type="eggNOG" id="COG4123">
    <property type="taxonomic scope" value="Bacteria"/>
</dbReference>
<dbReference type="SUPFAM" id="SSF53335">
    <property type="entry name" value="S-adenosyl-L-methionine-dependent methyltransferases"/>
    <property type="match status" value="1"/>
</dbReference>
<dbReference type="RefSeq" id="WP_035131793.1">
    <property type="nucleotide sequence ID" value="NZ_JPMD01000015.1"/>
</dbReference>
<dbReference type="PANTHER" id="PTHR43861">
    <property type="entry name" value="TRANS-ACONITATE 2-METHYLTRANSFERASE-RELATED"/>
    <property type="match status" value="1"/>
</dbReference>
<dbReference type="CDD" id="cd02440">
    <property type="entry name" value="AdoMet_MTases"/>
    <property type="match status" value="1"/>
</dbReference>
<keyword evidence="1" id="KW-0808">Transferase</keyword>
<dbReference type="Gene3D" id="2.20.25.110">
    <property type="entry name" value="S-adenosyl-L-methionine-dependent methyltransferases"/>
    <property type="match status" value="1"/>
</dbReference>
<protein>
    <recommendedName>
        <fullName evidence="2">Methyltransferase domain-containing protein</fullName>
    </recommendedName>
</protein>
<dbReference type="Gene3D" id="3.40.50.150">
    <property type="entry name" value="Vaccinia Virus protein VP39"/>
    <property type="match status" value="1"/>
</dbReference>
<dbReference type="Proteomes" id="UP000028542">
    <property type="component" value="Unassembled WGS sequence"/>
</dbReference>
<evidence type="ECO:0000313" key="4">
    <source>
        <dbReference type="Proteomes" id="UP000028542"/>
    </source>
</evidence>